<protein>
    <submittedName>
        <fullName evidence="3">UDP-N-acetyl glucosamine 2-epimerase</fullName>
    </submittedName>
</protein>
<dbReference type="InterPro" id="IPR003331">
    <property type="entry name" value="UDP_GlcNAc_Epimerase_2_dom"/>
</dbReference>
<keyword evidence="1" id="KW-0413">Isomerase</keyword>
<dbReference type="Gene3D" id="3.40.50.2000">
    <property type="entry name" value="Glycogen Phosphorylase B"/>
    <property type="match status" value="2"/>
</dbReference>
<dbReference type="CDD" id="cd03786">
    <property type="entry name" value="GTB_UDP-GlcNAc_2-Epimerase"/>
    <property type="match status" value="1"/>
</dbReference>
<dbReference type="PANTHER" id="PTHR43174">
    <property type="entry name" value="UDP-N-ACETYLGLUCOSAMINE 2-EPIMERASE"/>
    <property type="match status" value="1"/>
</dbReference>
<dbReference type="OrthoDB" id="9803238at2"/>
<dbReference type="GO" id="GO:0016853">
    <property type="term" value="F:isomerase activity"/>
    <property type="evidence" value="ECO:0007669"/>
    <property type="project" value="UniProtKB-KW"/>
</dbReference>
<feature type="domain" description="UDP-N-acetylglucosamine 2-epimerase" evidence="2">
    <location>
        <begin position="85"/>
        <end position="382"/>
    </location>
</feature>
<reference evidence="3 4" key="1">
    <citation type="submission" date="2019-05" db="EMBL/GenBank/DDBJ databases">
        <title>Draft Whole-Genome sequence of the green sulfur bacterium Chlorobaculum thiosulfatiphilum DSM 249.</title>
        <authorList>
            <person name="Meyer T.E."/>
            <person name="Kyndt J.A."/>
        </authorList>
    </citation>
    <scope>NUCLEOTIDE SEQUENCE [LARGE SCALE GENOMIC DNA]</scope>
    <source>
        <strain evidence="3 4">DSM 249</strain>
    </source>
</reference>
<comment type="caution">
    <text evidence="3">The sequence shown here is derived from an EMBL/GenBank/DDBJ whole genome shotgun (WGS) entry which is preliminary data.</text>
</comment>
<name>A0A5C4S305_CHLTI</name>
<evidence type="ECO:0000313" key="3">
    <source>
        <dbReference type="EMBL" id="TNJ37522.1"/>
    </source>
</evidence>
<comment type="similarity">
    <text evidence="1">Belongs to the UDP-N-acetylglucosamine 2-epimerase family.</text>
</comment>
<dbReference type="SUPFAM" id="SSF53756">
    <property type="entry name" value="UDP-Glycosyltransferase/glycogen phosphorylase"/>
    <property type="match status" value="1"/>
</dbReference>
<dbReference type="EMBL" id="VDCH01000028">
    <property type="protein sequence ID" value="TNJ37522.1"/>
    <property type="molecule type" value="Genomic_DNA"/>
</dbReference>
<keyword evidence="4" id="KW-1185">Reference proteome</keyword>
<sequence>MRLSRSIVLLSCGWFGLSQRFIVQSLNVIKLSGVKKIVLIAQDRAAFLHAAPLVSVFRKNGVFEPVLARALDPGSRAEHDALAAAFGLPDALRVIELEPGSPAVETASLMLAFEQLFNEIEPDFVAPGGHDHASLAGALTAAKMGIPVISLDAGLRSYDRAEPEEINRLVIDSVAALHFVSEHSGLYNLMNEGVADERILFVGNTAIDSLVTLIAEANESAVLETLSLAPKKFVTVLLEPESSGNRDLFSKVLESLAATATVLLPGSQPSDEFPDGAPGLRLIDMPGYIDLLRLLKESAFVLTDSAEFEAELTVMNVPCLTLRPTTARPSTVEIGTNVLVAPDEEEILKRASLILSGKQSEKTLIPEKWDGAAAKRIAEVLERGA</sequence>
<dbReference type="PANTHER" id="PTHR43174:SF1">
    <property type="entry name" value="UDP-N-ACETYLGLUCOSAMINE 2-EPIMERASE"/>
    <property type="match status" value="1"/>
</dbReference>
<evidence type="ECO:0000259" key="2">
    <source>
        <dbReference type="Pfam" id="PF02350"/>
    </source>
</evidence>
<gene>
    <name evidence="3" type="ORF">FGF66_10530</name>
</gene>
<evidence type="ECO:0000256" key="1">
    <source>
        <dbReference type="RuleBase" id="RU003513"/>
    </source>
</evidence>
<dbReference type="InterPro" id="IPR029767">
    <property type="entry name" value="WecB-like"/>
</dbReference>
<proteinExistence type="inferred from homology"/>
<dbReference type="Proteomes" id="UP000308271">
    <property type="component" value="Unassembled WGS sequence"/>
</dbReference>
<accession>A0A5C4S305</accession>
<organism evidence="3 4">
    <name type="scientific">Chlorobaculum thiosulfatiphilum</name>
    <name type="common">Chlorobium limicola f.sp. thiosulfatophilum</name>
    <dbReference type="NCBI Taxonomy" id="115852"/>
    <lineage>
        <taxon>Bacteria</taxon>
        <taxon>Pseudomonadati</taxon>
        <taxon>Chlorobiota</taxon>
        <taxon>Chlorobiia</taxon>
        <taxon>Chlorobiales</taxon>
        <taxon>Chlorobiaceae</taxon>
        <taxon>Chlorobaculum</taxon>
    </lineage>
</organism>
<dbReference type="Pfam" id="PF02350">
    <property type="entry name" value="Epimerase_2"/>
    <property type="match status" value="1"/>
</dbReference>
<evidence type="ECO:0000313" key="4">
    <source>
        <dbReference type="Proteomes" id="UP000308271"/>
    </source>
</evidence>
<dbReference type="AlphaFoldDB" id="A0A5C4S305"/>